<dbReference type="InParanoid" id="J0D6N9"/>
<name>J0D6N9_AURST</name>
<dbReference type="Proteomes" id="UP000006514">
    <property type="component" value="Unassembled WGS sequence"/>
</dbReference>
<dbReference type="OMA" id="HECILHA"/>
<accession>J0D6N9</accession>
<dbReference type="EMBL" id="JH687939">
    <property type="protein sequence ID" value="EJD34529.1"/>
    <property type="molecule type" value="Genomic_DNA"/>
</dbReference>
<dbReference type="KEGG" id="adl:AURDEDRAFT_30539"/>
<dbReference type="AlphaFoldDB" id="J0D6N9"/>
<gene>
    <name evidence="1" type="ORF">AURDEDRAFT_30539</name>
</gene>
<feature type="non-terminal residue" evidence="1">
    <location>
        <position position="83"/>
    </location>
</feature>
<sequence>VQEFRDKFKHTIKDYDFKEGELVMVRNTQVAKELGWKKIEDKYYGPLVVIRRNPGGNYVLAELDGSISLLRCAAFRVAPYYPR</sequence>
<evidence type="ECO:0000313" key="2">
    <source>
        <dbReference type="Proteomes" id="UP000006514"/>
    </source>
</evidence>
<dbReference type="OrthoDB" id="8023605at2759"/>
<organism evidence="1 2">
    <name type="scientific">Auricularia subglabra (strain TFB-10046 / SS5)</name>
    <name type="common">White-rot fungus</name>
    <name type="synonym">Auricularia delicata (strain TFB10046)</name>
    <dbReference type="NCBI Taxonomy" id="717982"/>
    <lineage>
        <taxon>Eukaryota</taxon>
        <taxon>Fungi</taxon>
        <taxon>Dikarya</taxon>
        <taxon>Basidiomycota</taxon>
        <taxon>Agaricomycotina</taxon>
        <taxon>Agaricomycetes</taxon>
        <taxon>Auriculariales</taxon>
        <taxon>Auriculariaceae</taxon>
        <taxon>Auricularia</taxon>
    </lineage>
</organism>
<proteinExistence type="predicted"/>
<keyword evidence="2" id="KW-1185">Reference proteome</keyword>
<protein>
    <submittedName>
        <fullName evidence="1">Uncharacterized protein</fullName>
    </submittedName>
</protein>
<feature type="non-terminal residue" evidence="1">
    <location>
        <position position="1"/>
    </location>
</feature>
<reference evidence="2" key="1">
    <citation type="journal article" date="2012" name="Science">
        <title>The Paleozoic origin of enzymatic lignin decomposition reconstructed from 31 fungal genomes.</title>
        <authorList>
            <person name="Floudas D."/>
            <person name="Binder M."/>
            <person name="Riley R."/>
            <person name="Barry K."/>
            <person name="Blanchette R.A."/>
            <person name="Henrissat B."/>
            <person name="Martinez A.T."/>
            <person name="Otillar R."/>
            <person name="Spatafora J.W."/>
            <person name="Yadav J.S."/>
            <person name="Aerts A."/>
            <person name="Benoit I."/>
            <person name="Boyd A."/>
            <person name="Carlson A."/>
            <person name="Copeland A."/>
            <person name="Coutinho P.M."/>
            <person name="de Vries R.P."/>
            <person name="Ferreira P."/>
            <person name="Findley K."/>
            <person name="Foster B."/>
            <person name="Gaskell J."/>
            <person name="Glotzer D."/>
            <person name="Gorecki P."/>
            <person name="Heitman J."/>
            <person name="Hesse C."/>
            <person name="Hori C."/>
            <person name="Igarashi K."/>
            <person name="Jurgens J.A."/>
            <person name="Kallen N."/>
            <person name="Kersten P."/>
            <person name="Kohler A."/>
            <person name="Kuees U."/>
            <person name="Kumar T.K.A."/>
            <person name="Kuo A."/>
            <person name="LaButti K."/>
            <person name="Larrondo L.F."/>
            <person name="Lindquist E."/>
            <person name="Ling A."/>
            <person name="Lombard V."/>
            <person name="Lucas S."/>
            <person name="Lundell T."/>
            <person name="Martin R."/>
            <person name="McLaughlin D.J."/>
            <person name="Morgenstern I."/>
            <person name="Morin E."/>
            <person name="Murat C."/>
            <person name="Nagy L.G."/>
            <person name="Nolan M."/>
            <person name="Ohm R.A."/>
            <person name="Patyshakuliyeva A."/>
            <person name="Rokas A."/>
            <person name="Ruiz-Duenas F.J."/>
            <person name="Sabat G."/>
            <person name="Salamov A."/>
            <person name="Samejima M."/>
            <person name="Schmutz J."/>
            <person name="Slot J.C."/>
            <person name="St John F."/>
            <person name="Stenlid J."/>
            <person name="Sun H."/>
            <person name="Sun S."/>
            <person name="Syed K."/>
            <person name="Tsang A."/>
            <person name="Wiebenga A."/>
            <person name="Young D."/>
            <person name="Pisabarro A."/>
            <person name="Eastwood D.C."/>
            <person name="Martin F."/>
            <person name="Cullen D."/>
            <person name="Grigoriev I.V."/>
            <person name="Hibbett D.S."/>
        </authorList>
    </citation>
    <scope>NUCLEOTIDE SEQUENCE [LARGE SCALE GENOMIC DNA]</scope>
    <source>
        <strain evidence="2">TFB10046</strain>
    </source>
</reference>
<evidence type="ECO:0000313" key="1">
    <source>
        <dbReference type="EMBL" id="EJD34529.1"/>
    </source>
</evidence>